<dbReference type="Gene3D" id="2.30.110.10">
    <property type="entry name" value="Electron Transport, Fmn-binding Protein, Chain A"/>
    <property type="match status" value="1"/>
</dbReference>
<proteinExistence type="predicted"/>
<dbReference type="HOGENOM" id="CLU_054794_1_0_1"/>
<dbReference type="PANTHER" id="PTHR39336">
    <property type="entry name" value="PYRIDOXAMINE PHOSPHATE OXIDASE FAMILY PROTEIN (AFU_ORTHOLOGUE AFUA_6G11440)"/>
    <property type="match status" value="1"/>
</dbReference>
<feature type="domain" description="Pyridoxamine 5'-phosphate oxidase N-terminal" evidence="1">
    <location>
        <begin position="9"/>
        <end position="137"/>
    </location>
</feature>
<dbReference type="InterPro" id="IPR012349">
    <property type="entry name" value="Split_barrel_FMN-bd"/>
</dbReference>
<dbReference type="OrthoDB" id="539398at2759"/>
<evidence type="ECO:0000313" key="2">
    <source>
        <dbReference type="EMBL" id="EAW06815.1"/>
    </source>
</evidence>
<dbReference type="InterPro" id="IPR011576">
    <property type="entry name" value="Pyridox_Oxase_N"/>
</dbReference>
<evidence type="ECO:0000313" key="3">
    <source>
        <dbReference type="Proteomes" id="UP000006701"/>
    </source>
</evidence>
<organism evidence="2 3">
    <name type="scientific">Aspergillus clavatus (strain ATCC 1007 / CBS 513.65 / DSM 816 / NCTC 3887 / NRRL 1 / QM 1276 / 107)</name>
    <dbReference type="NCBI Taxonomy" id="344612"/>
    <lineage>
        <taxon>Eukaryota</taxon>
        <taxon>Fungi</taxon>
        <taxon>Dikarya</taxon>
        <taxon>Ascomycota</taxon>
        <taxon>Pezizomycotina</taxon>
        <taxon>Eurotiomycetes</taxon>
        <taxon>Eurotiomycetidae</taxon>
        <taxon>Eurotiales</taxon>
        <taxon>Aspergillaceae</taxon>
        <taxon>Aspergillus</taxon>
        <taxon>Aspergillus subgen. Fumigati</taxon>
    </lineage>
</organism>
<dbReference type="PANTHER" id="PTHR39336:SF1">
    <property type="entry name" value="PYRIDOXAMINE PHOSPHATE OXIDASE FAMILY PROTEIN (AFU_ORTHOLOGUE AFUA_6G11440)"/>
    <property type="match status" value="1"/>
</dbReference>
<dbReference type="Pfam" id="PF01243">
    <property type="entry name" value="PNPOx_N"/>
    <property type="match status" value="1"/>
</dbReference>
<dbReference type="VEuPathDB" id="FungiDB:ACLA_085100"/>
<accession>A1CU28</accession>
<sequence>MPQFYPSISPELRAWALRQPIFFVASAPLRGKHVNLSPKGLPDACFAILGPNEAAYIDATGSGNETICHLRENGRLTVMFCSFDAAPRILRFFCTGTVIEWDQPEFGEYVARMGGGKRVVGARAVIRLDVFKVQTSCGYGVPQLALTLDPDTNEPKPYFKDRETIGHWASNKVEKGQLRAYQQQWNARSLDGLPGLWSAVADSGRSVWVGRARNWMRRHGEEIELVKTSVLWLGFVMLVLSWMGYA</sequence>
<name>A1CU28_ASPCL</name>
<dbReference type="OMA" id="RITLMWC"/>
<dbReference type="RefSeq" id="XP_001268241.1">
    <property type="nucleotide sequence ID" value="XM_001268240.1"/>
</dbReference>
<dbReference type="EMBL" id="DS027060">
    <property type="protein sequence ID" value="EAW06815.1"/>
    <property type="molecule type" value="Genomic_DNA"/>
</dbReference>
<dbReference type="GeneID" id="4700308"/>
<dbReference type="STRING" id="344612.A1CU28"/>
<dbReference type="Proteomes" id="UP000006701">
    <property type="component" value="Unassembled WGS sequence"/>
</dbReference>
<evidence type="ECO:0000259" key="1">
    <source>
        <dbReference type="Pfam" id="PF01243"/>
    </source>
</evidence>
<reference evidence="2 3" key="1">
    <citation type="journal article" date="2008" name="PLoS Genet.">
        <title>Genomic islands in the pathogenic filamentous fungus Aspergillus fumigatus.</title>
        <authorList>
            <person name="Fedorova N.D."/>
            <person name="Khaldi N."/>
            <person name="Joardar V.S."/>
            <person name="Maiti R."/>
            <person name="Amedeo P."/>
            <person name="Anderson M.J."/>
            <person name="Crabtree J."/>
            <person name="Silva J.C."/>
            <person name="Badger J.H."/>
            <person name="Albarraq A."/>
            <person name="Angiuoli S."/>
            <person name="Bussey H."/>
            <person name="Bowyer P."/>
            <person name="Cotty P.J."/>
            <person name="Dyer P.S."/>
            <person name="Egan A."/>
            <person name="Galens K."/>
            <person name="Fraser-Liggett C.M."/>
            <person name="Haas B.J."/>
            <person name="Inman J.M."/>
            <person name="Kent R."/>
            <person name="Lemieux S."/>
            <person name="Malavazi I."/>
            <person name="Orvis J."/>
            <person name="Roemer T."/>
            <person name="Ronning C.M."/>
            <person name="Sundaram J.P."/>
            <person name="Sutton G."/>
            <person name="Turner G."/>
            <person name="Venter J.C."/>
            <person name="White O.R."/>
            <person name="Whitty B.R."/>
            <person name="Youngman P."/>
            <person name="Wolfe K.H."/>
            <person name="Goldman G.H."/>
            <person name="Wortman J.R."/>
            <person name="Jiang B."/>
            <person name="Denning D.W."/>
            <person name="Nierman W.C."/>
        </authorList>
    </citation>
    <scope>NUCLEOTIDE SEQUENCE [LARGE SCALE GENOMIC DNA]</scope>
    <source>
        <strain evidence="3">ATCC 1007 / CBS 513.65 / DSM 816 / NCTC 3887 / NRRL 1</strain>
    </source>
</reference>
<dbReference type="AlphaFoldDB" id="A1CU28"/>
<keyword evidence="3" id="KW-1185">Reference proteome</keyword>
<gene>
    <name evidence="2" type="ORF">ACLA_085100</name>
</gene>
<dbReference type="KEGG" id="act:ACLA_085100"/>
<dbReference type="SUPFAM" id="SSF50475">
    <property type="entry name" value="FMN-binding split barrel"/>
    <property type="match status" value="1"/>
</dbReference>
<dbReference type="eggNOG" id="ENOG502S0EA">
    <property type="taxonomic scope" value="Eukaryota"/>
</dbReference>
<protein>
    <submittedName>
        <fullName evidence="2">Pyridoxamine phosphate oxidase family protein</fullName>
    </submittedName>
</protein>